<dbReference type="PANTHER" id="PTHR43637:SF2">
    <property type="entry name" value="PROTEIN GVPD 1"/>
    <property type="match status" value="1"/>
</dbReference>
<evidence type="ECO:0000256" key="1">
    <source>
        <dbReference type="ARBA" id="ARBA00022741"/>
    </source>
</evidence>
<name>A0A5E4LPV3_9ARCH</name>
<dbReference type="GO" id="GO:0005524">
    <property type="term" value="F:ATP binding"/>
    <property type="evidence" value="ECO:0007669"/>
    <property type="project" value="UniProtKB-KW"/>
</dbReference>
<dbReference type="AlphaFoldDB" id="A0A5E4LPV3"/>
<dbReference type="InterPro" id="IPR010624">
    <property type="entry name" value="KaiC_dom"/>
</dbReference>
<evidence type="ECO:0000313" key="5">
    <source>
        <dbReference type="Proteomes" id="UP000789941"/>
    </source>
</evidence>
<sequence length="250" mass="27640">MAKTPGDRASPPITERIPTSIPGFDNLVAGGLEKNSITVLRGGAGSGKTILSLQFLYGGCTKHDEPGVFLSFLESKDSIFTTARRFGWDLEKLEKDKSFAFIKYSPYEIQKIVKDAGGTLRDTIESIGAKRVVVDSLTAYSLVFKTDYETSEGVLNFINLLKACNCTTIVTEECDVTPHGTETGRLGFMSDGLVKLYHLRKDYGKYRAIEIVKMRHTDHSDRLHLFDIGEKGVVVRPHSGLFELSVSHSL</sequence>
<keyword evidence="4" id="KW-0418">Kinase</keyword>
<organism evidence="4 5">
    <name type="scientific">Candidatus Bilamarchaeum dharawalense</name>
    <dbReference type="NCBI Taxonomy" id="2885759"/>
    <lineage>
        <taxon>Archaea</taxon>
        <taxon>Candidatus Micrarchaeota</taxon>
        <taxon>Candidatus Micrarchaeia</taxon>
        <taxon>Candidatus Anstonellales</taxon>
        <taxon>Candidatus Bilamarchaeaceae</taxon>
        <taxon>Candidatus Bilamarchaeum</taxon>
    </lineage>
</organism>
<protein>
    <submittedName>
        <fullName evidence="4">Circadian clock protein kinase KaiC</fullName>
        <ecNumber evidence="4">2.7.11.1</ecNumber>
    </submittedName>
</protein>
<dbReference type="Proteomes" id="UP000789941">
    <property type="component" value="Unassembled WGS sequence"/>
</dbReference>
<keyword evidence="1" id="KW-0547">Nucleotide-binding</keyword>
<dbReference type="Pfam" id="PF06745">
    <property type="entry name" value="ATPase"/>
    <property type="match status" value="1"/>
</dbReference>
<evidence type="ECO:0000313" key="4">
    <source>
        <dbReference type="EMBL" id="VVC04024.1"/>
    </source>
</evidence>
<dbReference type="InterPro" id="IPR027417">
    <property type="entry name" value="P-loop_NTPase"/>
</dbReference>
<evidence type="ECO:0000259" key="3">
    <source>
        <dbReference type="PROSITE" id="PS51146"/>
    </source>
</evidence>
<dbReference type="InterPro" id="IPR014774">
    <property type="entry name" value="KaiC-like_dom"/>
</dbReference>
<dbReference type="PROSITE" id="PS51146">
    <property type="entry name" value="KAIC"/>
    <property type="match status" value="1"/>
</dbReference>
<feature type="domain" description="KaiC" evidence="3">
    <location>
        <begin position="15"/>
        <end position="249"/>
    </location>
</feature>
<comment type="caution">
    <text evidence="4">The sequence shown here is derived from an EMBL/GenBank/DDBJ whole genome shotgun (WGS) entry which is preliminary data.</text>
</comment>
<dbReference type="EMBL" id="CABMJJ010000009">
    <property type="protein sequence ID" value="VVC04024.1"/>
    <property type="molecule type" value="Genomic_DNA"/>
</dbReference>
<dbReference type="GO" id="GO:0004674">
    <property type="term" value="F:protein serine/threonine kinase activity"/>
    <property type="evidence" value="ECO:0007669"/>
    <property type="project" value="UniProtKB-EC"/>
</dbReference>
<dbReference type="Gene3D" id="3.40.50.300">
    <property type="entry name" value="P-loop containing nucleotide triphosphate hydrolases"/>
    <property type="match status" value="1"/>
</dbReference>
<evidence type="ECO:0000256" key="2">
    <source>
        <dbReference type="ARBA" id="ARBA00022840"/>
    </source>
</evidence>
<keyword evidence="4" id="KW-0808">Transferase</keyword>
<keyword evidence="2" id="KW-0067">ATP-binding</keyword>
<accession>A0A5E4LPV3</accession>
<dbReference type="SUPFAM" id="SSF52540">
    <property type="entry name" value="P-loop containing nucleoside triphosphate hydrolases"/>
    <property type="match status" value="1"/>
</dbReference>
<gene>
    <name evidence="4" type="primary">kaiC_3</name>
    <name evidence="4" type="ORF">LFW2832_00687</name>
</gene>
<reference evidence="4 5" key="1">
    <citation type="submission" date="2019-08" db="EMBL/GenBank/DDBJ databases">
        <authorList>
            <person name="Vazquez-Campos X."/>
        </authorList>
    </citation>
    <scope>NUCLEOTIDE SEQUENCE [LARGE SCALE GENOMIC DNA]</scope>
    <source>
        <strain evidence="4">LFW-283_2</strain>
    </source>
</reference>
<dbReference type="PANTHER" id="PTHR43637">
    <property type="entry name" value="UPF0273 PROTEIN TM_0370"/>
    <property type="match status" value="1"/>
</dbReference>
<dbReference type="EC" id="2.7.11.1" evidence="4"/>
<proteinExistence type="predicted"/>